<comment type="similarity">
    <text evidence="1">Belongs to the AHA1 family.</text>
</comment>
<dbReference type="EMBL" id="JABBFX010000004">
    <property type="protein sequence ID" value="NML48135.1"/>
    <property type="molecule type" value="Genomic_DNA"/>
</dbReference>
<dbReference type="InterPro" id="IPR023393">
    <property type="entry name" value="START-like_dom_sf"/>
</dbReference>
<dbReference type="Gene3D" id="3.30.530.20">
    <property type="match status" value="1"/>
</dbReference>
<proteinExistence type="inferred from homology"/>
<dbReference type="Proteomes" id="UP000541185">
    <property type="component" value="Unassembled WGS sequence"/>
</dbReference>
<feature type="domain" description="Activator of Hsp90 ATPase homologue 1/2-like C-terminal" evidence="2">
    <location>
        <begin position="20"/>
        <end position="147"/>
    </location>
</feature>
<organism evidence="3 4">
    <name type="scientific">Ramlibacter agri</name>
    <dbReference type="NCBI Taxonomy" id="2728837"/>
    <lineage>
        <taxon>Bacteria</taxon>
        <taxon>Pseudomonadati</taxon>
        <taxon>Pseudomonadota</taxon>
        <taxon>Betaproteobacteria</taxon>
        <taxon>Burkholderiales</taxon>
        <taxon>Comamonadaceae</taxon>
        <taxon>Ramlibacter</taxon>
    </lineage>
</organism>
<dbReference type="SUPFAM" id="SSF55961">
    <property type="entry name" value="Bet v1-like"/>
    <property type="match status" value="1"/>
</dbReference>
<dbReference type="Pfam" id="PF08327">
    <property type="entry name" value="AHSA1"/>
    <property type="match status" value="1"/>
</dbReference>
<evidence type="ECO:0000313" key="4">
    <source>
        <dbReference type="Proteomes" id="UP000541185"/>
    </source>
</evidence>
<protein>
    <submittedName>
        <fullName evidence="3">SRPBCC domain-containing protein</fullName>
    </submittedName>
</protein>
<dbReference type="InterPro" id="IPR013538">
    <property type="entry name" value="ASHA1/2-like_C"/>
</dbReference>
<reference evidence="3 4" key="1">
    <citation type="submission" date="2020-04" db="EMBL/GenBank/DDBJ databases">
        <title>Ramlibacter sp. G-1-2-2 isolated from soil.</title>
        <authorList>
            <person name="Dahal R.H."/>
        </authorList>
    </citation>
    <scope>NUCLEOTIDE SEQUENCE [LARGE SCALE GENOMIC DNA]</scope>
    <source>
        <strain evidence="3 4">G-1-2-2</strain>
    </source>
</reference>
<evidence type="ECO:0000256" key="1">
    <source>
        <dbReference type="ARBA" id="ARBA00006817"/>
    </source>
</evidence>
<dbReference type="CDD" id="cd07814">
    <property type="entry name" value="SRPBCC_CalC_Aha1-like"/>
    <property type="match status" value="1"/>
</dbReference>
<name>A0A848HBJ4_9BURK</name>
<dbReference type="AlphaFoldDB" id="A0A848HBJ4"/>
<evidence type="ECO:0000313" key="3">
    <source>
        <dbReference type="EMBL" id="NML48135.1"/>
    </source>
</evidence>
<sequence>MDSPPGAQRQELRIRRRYPAAPEEVWRAWTDPQALSAWFGPGEPDSVLLAEVDLRPGGRWRIRFATPDGEQHEVGGTYEFVKPPYRLVTSWAWHSTPERVSRLAVALRPVEGGTELELVHDRFADAAARANHERGWAATIAKLHAFLTAN</sequence>
<evidence type="ECO:0000259" key="2">
    <source>
        <dbReference type="Pfam" id="PF08327"/>
    </source>
</evidence>
<dbReference type="RefSeq" id="WP_169422470.1">
    <property type="nucleotide sequence ID" value="NZ_JABBFX010000004.1"/>
</dbReference>
<accession>A0A848HBJ4</accession>
<gene>
    <name evidence="3" type="ORF">HHL11_30580</name>
</gene>
<comment type="caution">
    <text evidence="3">The sequence shown here is derived from an EMBL/GenBank/DDBJ whole genome shotgun (WGS) entry which is preliminary data.</text>
</comment>
<keyword evidence="4" id="KW-1185">Reference proteome</keyword>